<evidence type="ECO:0000313" key="3">
    <source>
        <dbReference type="Proteomes" id="UP001501074"/>
    </source>
</evidence>
<accession>A0ABP6Z5J2</accession>
<feature type="transmembrane region" description="Helical" evidence="1">
    <location>
        <begin position="45"/>
        <end position="63"/>
    </location>
</feature>
<keyword evidence="1" id="KW-0472">Membrane</keyword>
<proteinExistence type="predicted"/>
<keyword evidence="1" id="KW-1133">Transmembrane helix</keyword>
<evidence type="ECO:0000256" key="1">
    <source>
        <dbReference type="SAM" id="Phobius"/>
    </source>
</evidence>
<dbReference type="EMBL" id="BAAAZO010000002">
    <property type="protein sequence ID" value="GAA3599181.1"/>
    <property type="molecule type" value="Genomic_DNA"/>
</dbReference>
<dbReference type="Proteomes" id="UP001501074">
    <property type="component" value="Unassembled WGS sequence"/>
</dbReference>
<keyword evidence="1" id="KW-0812">Transmembrane</keyword>
<sequence length="133" mass="14134">MTDTHPTTTSTLRGPGHDLLTGGLRFLSEIVAWVGTPWALWSHSIPLAVLALVLLIVPSAIFSTPGDRPGGDSPVAVHGIVTILLLLIQLVAATAAAWVLWPAPVAIAVTALCVLVTITEQPRWHSLMRTPLR</sequence>
<feature type="transmembrane region" description="Helical" evidence="1">
    <location>
        <begin position="98"/>
        <end position="119"/>
    </location>
</feature>
<feature type="transmembrane region" description="Helical" evidence="1">
    <location>
        <begin position="75"/>
        <end position="92"/>
    </location>
</feature>
<keyword evidence="3" id="KW-1185">Reference proteome</keyword>
<gene>
    <name evidence="2" type="ORF">GCM10022223_13270</name>
</gene>
<name>A0ABP6Z5J2_9ACTN</name>
<protein>
    <recommendedName>
        <fullName evidence="4">Integral membrane protein</fullName>
    </recommendedName>
</protein>
<reference evidence="3" key="1">
    <citation type="journal article" date="2019" name="Int. J. Syst. Evol. Microbiol.">
        <title>The Global Catalogue of Microorganisms (GCM) 10K type strain sequencing project: providing services to taxonomists for standard genome sequencing and annotation.</title>
        <authorList>
            <consortium name="The Broad Institute Genomics Platform"/>
            <consortium name="The Broad Institute Genome Sequencing Center for Infectious Disease"/>
            <person name="Wu L."/>
            <person name="Ma J."/>
        </authorList>
    </citation>
    <scope>NUCLEOTIDE SEQUENCE [LARGE SCALE GENOMIC DNA]</scope>
    <source>
        <strain evidence="3">JCM 16902</strain>
    </source>
</reference>
<dbReference type="RefSeq" id="WP_231489170.1">
    <property type="nucleotide sequence ID" value="NZ_BAAAZO010000002.1"/>
</dbReference>
<evidence type="ECO:0008006" key="4">
    <source>
        <dbReference type="Google" id="ProtNLM"/>
    </source>
</evidence>
<organism evidence="2 3">
    <name type="scientific">Kineosporia mesophila</name>
    <dbReference type="NCBI Taxonomy" id="566012"/>
    <lineage>
        <taxon>Bacteria</taxon>
        <taxon>Bacillati</taxon>
        <taxon>Actinomycetota</taxon>
        <taxon>Actinomycetes</taxon>
        <taxon>Kineosporiales</taxon>
        <taxon>Kineosporiaceae</taxon>
        <taxon>Kineosporia</taxon>
    </lineage>
</organism>
<comment type="caution">
    <text evidence="2">The sequence shown here is derived from an EMBL/GenBank/DDBJ whole genome shotgun (WGS) entry which is preliminary data.</text>
</comment>
<evidence type="ECO:0000313" key="2">
    <source>
        <dbReference type="EMBL" id="GAA3599181.1"/>
    </source>
</evidence>